<keyword evidence="1" id="KW-1133">Transmembrane helix</keyword>
<sequence length="183" mass="20549">MATSSLVSRQTLFFFFTTSLLFTLLLAFFYLVPTSNAPPHTYHSQAHSVMADENLSVLSNEFHTLRSIQGHYNGGEFNPDVDGPRGRKYQVMKVGLTVVSVRYFAALGDQLGLPNTPASDILQRLGKPDELTPTLNNGGETHVAMMPGPAIPSTEQGQQQPQPYYLVYYWRNKHDYLYFKVSI</sequence>
<dbReference type="EMBL" id="RBNJ01008832">
    <property type="protein sequence ID" value="RUS27212.1"/>
    <property type="molecule type" value="Genomic_DNA"/>
</dbReference>
<evidence type="ECO:0000313" key="3">
    <source>
        <dbReference type="Proteomes" id="UP000274822"/>
    </source>
</evidence>
<organism evidence="2 3">
    <name type="scientific">Jimgerdemannia flammicorona</name>
    <dbReference type="NCBI Taxonomy" id="994334"/>
    <lineage>
        <taxon>Eukaryota</taxon>
        <taxon>Fungi</taxon>
        <taxon>Fungi incertae sedis</taxon>
        <taxon>Mucoromycota</taxon>
        <taxon>Mucoromycotina</taxon>
        <taxon>Endogonomycetes</taxon>
        <taxon>Endogonales</taxon>
        <taxon>Endogonaceae</taxon>
        <taxon>Jimgerdemannia</taxon>
    </lineage>
</organism>
<accession>A0A433QBS3</accession>
<dbReference type="Proteomes" id="UP000274822">
    <property type="component" value="Unassembled WGS sequence"/>
</dbReference>
<proteinExistence type="predicted"/>
<gene>
    <name evidence="2" type="ORF">BC938DRAFT_483582</name>
</gene>
<dbReference type="AlphaFoldDB" id="A0A433QBS3"/>
<evidence type="ECO:0000313" key="2">
    <source>
        <dbReference type="EMBL" id="RUS27212.1"/>
    </source>
</evidence>
<keyword evidence="1" id="KW-0472">Membrane</keyword>
<feature type="transmembrane region" description="Helical" evidence="1">
    <location>
        <begin position="12"/>
        <end position="32"/>
    </location>
</feature>
<keyword evidence="3" id="KW-1185">Reference proteome</keyword>
<name>A0A433QBS3_9FUNG</name>
<comment type="caution">
    <text evidence="2">The sequence shown here is derived from an EMBL/GenBank/DDBJ whole genome shotgun (WGS) entry which is preliminary data.</text>
</comment>
<evidence type="ECO:0000256" key="1">
    <source>
        <dbReference type="SAM" id="Phobius"/>
    </source>
</evidence>
<protein>
    <submittedName>
        <fullName evidence="2">Uncharacterized protein</fullName>
    </submittedName>
</protein>
<keyword evidence="1" id="KW-0812">Transmembrane</keyword>
<reference evidence="2 3" key="1">
    <citation type="journal article" date="2018" name="New Phytol.">
        <title>Phylogenomics of Endogonaceae and evolution of mycorrhizas within Mucoromycota.</title>
        <authorList>
            <person name="Chang Y."/>
            <person name="Desiro A."/>
            <person name="Na H."/>
            <person name="Sandor L."/>
            <person name="Lipzen A."/>
            <person name="Clum A."/>
            <person name="Barry K."/>
            <person name="Grigoriev I.V."/>
            <person name="Martin F.M."/>
            <person name="Stajich J.E."/>
            <person name="Smith M.E."/>
            <person name="Bonito G."/>
            <person name="Spatafora J.W."/>
        </authorList>
    </citation>
    <scope>NUCLEOTIDE SEQUENCE [LARGE SCALE GENOMIC DNA]</scope>
    <source>
        <strain evidence="2 3">AD002</strain>
    </source>
</reference>